<protein>
    <submittedName>
        <fullName evidence="1">Uncharacterized protein</fullName>
    </submittedName>
</protein>
<organism evidence="1 2">
    <name type="scientific">Methylobacterium terricola</name>
    <dbReference type="NCBI Taxonomy" id="2583531"/>
    <lineage>
        <taxon>Bacteria</taxon>
        <taxon>Pseudomonadati</taxon>
        <taxon>Pseudomonadota</taxon>
        <taxon>Alphaproteobacteria</taxon>
        <taxon>Hyphomicrobiales</taxon>
        <taxon>Methylobacteriaceae</taxon>
        <taxon>Methylobacterium</taxon>
    </lineage>
</organism>
<comment type="caution">
    <text evidence="1">The sequence shown here is derived from an EMBL/GenBank/DDBJ whole genome shotgun (WGS) entry which is preliminary data.</text>
</comment>
<name>A0A5C4LCC1_9HYPH</name>
<reference evidence="1 2" key="1">
    <citation type="submission" date="2019-06" db="EMBL/GenBank/DDBJ databases">
        <title>Genome of Methylobacterium sp. 17Sr1-39.</title>
        <authorList>
            <person name="Seo T."/>
        </authorList>
    </citation>
    <scope>NUCLEOTIDE SEQUENCE [LARGE SCALE GENOMIC DNA]</scope>
    <source>
        <strain evidence="1 2">17Sr1-39</strain>
    </source>
</reference>
<dbReference type="EMBL" id="VDDA01000011">
    <property type="protein sequence ID" value="TNC10842.1"/>
    <property type="molecule type" value="Genomic_DNA"/>
</dbReference>
<sequence>MSNRIIYGADGNKVKEVVVHDAENFTMLSHYDISADLEYAKARREQGSDRKATYREVAKIPDPVMEQAFREGWATDKRKWAQWFNDPQNKVFHTDDSIKRISGLEGI</sequence>
<keyword evidence="2" id="KW-1185">Reference proteome</keyword>
<proteinExistence type="predicted"/>
<dbReference type="RefSeq" id="WP_139037906.1">
    <property type="nucleotide sequence ID" value="NZ_VDDA01000011.1"/>
</dbReference>
<accession>A0A5C4LCC1</accession>
<gene>
    <name evidence="1" type="ORF">FF100_22080</name>
</gene>
<dbReference type="Proteomes" id="UP000305267">
    <property type="component" value="Unassembled WGS sequence"/>
</dbReference>
<dbReference type="AlphaFoldDB" id="A0A5C4LCC1"/>
<evidence type="ECO:0000313" key="1">
    <source>
        <dbReference type="EMBL" id="TNC10842.1"/>
    </source>
</evidence>
<evidence type="ECO:0000313" key="2">
    <source>
        <dbReference type="Proteomes" id="UP000305267"/>
    </source>
</evidence>